<organism evidence="7 8">
    <name type="scientific">Aureliella helgolandensis</name>
    <dbReference type="NCBI Taxonomy" id="2527968"/>
    <lineage>
        <taxon>Bacteria</taxon>
        <taxon>Pseudomonadati</taxon>
        <taxon>Planctomycetota</taxon>
        <taxon>Planctomycetia</taxon>
        <taxon>Pirellulales</taxon>
        <taxon>Pirellulaceae</taxon>
        <taxon>Aureliella</taxon>
    </lineage>
</organism>
<feature type="transmembrane region" description="Helical" evidence="6">
    <location>
        <begin position="95"/>
        <end position="114"/>
    </location>
</feature>
<evidence type="ECO:0000313" key="8">
    <source>
        <dbReference type="Proteomes" id="UP000318017"/>
    </source>
</evidence>
<evidence type="ECO:0000256" key="4">
    <source>
        <dbReference type="ARBA" id="ARBA00022989"/>
    </source>
</evidence>
<dbReference type="PANTHER" id="PTHR10283:SF82">
    <property type="entry name" value="SOLUTE CARRIER FAMILY 13 MEMBER 2"/>
    <property type="match status" value="1"/>
</dbReference>
<keyword evidence="3 6" id="KW-0812">Transmembrane</keyword>
<feature type="transmembrane region" description="Helical" evidence="6">
    <location>
        <begin position="392"/>
        <end position="412"/>
    </location>
</feature>
<dbReference type="Pfam" id="PF00939">
    <property type="entry name" value="Na_sulph_symp"/>
    <property type="match status" value="1"/>
</dbReference>
<sequence>MQSQAPADETASGGTLQWIGLFLGPILCVICLYALPETFETVVSPAEFGEPAMESGAVQQVPPSLKTVTFSWAGRATLAAMVWMGVWWLTEALHISVTALLPMVLFPLLGIASIRDACFPFADPLVFLYFGGFVLAISMERWGLGKRIALHTLKIVGTSAPSMIAGFMLVTAVLSAFVSNTATTAMMLPIALSVIALVKPQTSPGQAEGRGGEHFGTCLLLAIAYSASVGGVMTIIGTPTNAFLVGFLRDKIATAYRQDISFVGWLPIGVPFAIVFLPIMFLMLTRVLFPIGKVAMQGGKALIDQELAELGKVRRGEWNTLCVFSFVILLWMLRPLLTDITVTVDSNTLKPLANLTDTGIAMLGAFLLFLVPVNVQKRIFTMDWKSAERMPWGILFLFGGGLSLAAAIQANGVAEFIGSQANQFGTLSPILLVLIVTTVIVFMTELTSNAATTASLVPVLAALAPGLGVHPYLLIVPATVAASCAFMLPVATPPNAIVFGSGAISVPQMVRAGFLLNLIAILLVTLLTMWFIRPWLGIP</sequence>
<dbReference type="OrthoDB" id="9766267at2"/>
<feature type="transmembrane region" description="Helical" evidence="6">
    <location>
        <begin position="318"/>
        <end position="337"/>
    </location>
</feature>
<dbReference type="Proteomes" id="UP000318017">
    <property type="component" value="Chromosome"/>
</dbReference>
<dbReference type="AlphaFoldDB" id="A0A518G5S1"/>
<dbReference type="GO" id="GO:0015141">
    <property type="term" value="F:succinate transmembrane transporter activity"/>
    <property type="evidence" value="ECO:0007669"/>
    <property type="project" value="UniProtKB-ARBA"/>
</dbReference>
<keyword evidence="2" id="KW-0813">Transport</keyword>
<dbReference type="RefSeq" id="WP_145077179.1">
    <property type="nucleotide sequence ID" value="NZ_CP036298.1"/>
</dbReference>
<dbReference type="GO" id="GO:0005886">
    <property type="term" value="C:plasma membrane"/>
    <property type="evidence" value="ECO:0007669"/>
    <property type="project" value="TreeGrafter"/>
</dbReference>
<evidence type="ECO:0000256" key="5">
    <source>
        <dbReference type="ARBA" id="ARBA00023136"/>
    </source>
</evidence>
<keyword evidence="8" id="KW-1185">Reference proteome</keyword>
<feature type="transmembrane region" description="Helical" evidence="6">
    <location>
        <begin position="424"/>
        <end position="443"/>
    </location>
</feature>
<dbReference type="EMBL" id="CP036298">
    <property type="protein sequence ID" value="QDV23914.1"/>
    <property type="molecule type" value="Genomic_DNA"/>
</dbReference>
<dbReference type="KEGG" id="ahel:Q31a_22240"/>
<evidence type="ECO:0000256" key="6">
    <source>
        <dbReference type="SAM" id="Phobius"/>
    </source>
</evidence>
<evidence type="ECO:0000256" key="3">
    <source>
        <dbReference type="ARBA" id="ARBA00022692"/>
    </source>
</evidence>
<name>A0A518G5S1_9BACT</name>
<feature type="transmembrane region" description="Helical" evidence="6">
    <location>
        <begin position="268"/>
        <end position="289"/>
    </location>
</feature>
<evidence type="ECO:0000313" key="7">
    <source>
        <dbReference type="EMBL" id="QDV23914.1"/>
    </source>
</evidence>
<feature type="transmembrane region" description="Helical" evidence="6">
    <location>
        <begin position="164"/>
        <end position="197"/>
    </location>
</feature>
<feature type="transmembrane region" description="Helical" evidence="6">
    <location>
        <begin position="126"/>
        <end position="144"/>
    </location>
</feature>
<feature type="transmembrane region" description="Helical" evidence="6">
    <location>
        <begin position="218"/>
        <end position="248"/>
    </location>
</feature>
<dbReference type="PROSITE" id="PS01271">
    <property type="entry name" value="NA_SULFATE"/>
    <property type="match status" value="1"/>
</dbReference>
<accession>A0A518G5S1</accession>
<evidence type="ECO:0000256" key="2">
    <source>
        <dbReference type="ARBA" id="ARBA00022448"/>
    </source>
</evidence>
<keyword evidence="5 6" id="KW-0472">Membrane</keyword>
<feature type="transmembrane region" description="Helical" evidence="6">
    <location>
        <begin position="16"/>
        <end position="35"/>
    </location>
</feature>
<feature type="transmembrane region" description="Helical" evidence="6">
    <location>
        <begin position="450"/>
        <end position="467"/>
    </location>
</feature>
<evidence type="ECO:0000256" key="1">
    <source>
        <dbReference type="ARBA" id="ARBA00004141"/>
    </source>
</evidence>
<reference evidence="7 8" key="1">
    <citation type="submission" date="2019-02" db="EMBL/GenBank/DDBJ databases">
        <title>Deep-cultivation of Planctomycetes and their phenomic and genomic characterization uncovers novel biology.</title>
        <authorList>
            <person name="Wiegand S."/>
            <person name="Jogler M."/>
            <person name="Boedeker C."/>
            <person name="Pinto D."/>
            <person name="Vollmers J."/>
            <person name="Rivas-Marin E."/>
            <person name="Kohn T."/>
            <person name="Peeters S.H."/>
            <person name="Heuer A."/>
            <person name="Rast P."/>
            <person name="Oberbeckmann S."/>
            <person name="Bunk B."/>
            <person name="Jeske O."/>
            <person name="Meyerdierks A."/>
            <person name="Storesund J.E."/>
            <person name="Kallscheuer N."/>
            <person name="Luecker S."/>
            <person name="Lage O.M."/>
            <person name="Pohl T."/>
            <person name="Merkel B.J."/>
            <person name="Hornburger P."/>
            <person name="Mueller R.-W."/>
            <person name="Bruemmer F."/>
            <person name="Labrenz M."/>
            <person name="Spormann A.M."/>
            <person name="Op den Camp H."/>
            <person name="Overmann J."/>
            <person name="Amann R."/>
            <person name="Jetten M.S.M."/>
            <person name="Mascher T."/>
            <person name="Medema M.H."/>
            <person name="Devos D.P."/>
            <person name="Kaster A.-K."/>
            <person name="Ovreas L."/>
            <person name="Rohde M."/>
            <person name="Galperin M.Y."/>
            <person name="Jogler C."/>
        </authorList>
    </citation>
    <scope>NUCLEOTIDE SEQUENCE [LARGE SCALE GENOMIC DNA]</scope>
    <source>
        <strain evidence="7 8">Q31a</strain>
    </source>
</reference>
<dbReference type="CDD" id="cd01115">
    <property type="entry name" value="SLC13_permease"/>
    <property type="match status" value="1"/>
</dbReference>
<proteinExistence type="predicted"/>
<dbReference type="InterPro" id="IPR031312">
    <property type="entry name" value="Na/sul_symport_CS"/>
</dbReference>
<dbReference type="NCBIfam" id="TIGR00785">
    <property type="entry name" value="dass"/>
    <property type="match status" value="1"/>
</dbReference>
<gene>
    <name evidence="7" type="primary">sdcS_2</name>
    <name evidence="7" type="ORF">Q31a_22240</name>
</gene>
<dbReference type="InterPro" id="IPR001898">
    <property type="entry name" value="SLC13A/DASS"/>
</dbReference>
<dbReference type="PANTHER" id="PTHR10283">
    <property type="entry name" value="SOLUTE CARRIER FAMILY 13 MEMBER"/>
    <property type="match status" value="1"/>
</dbReference>
<keyword evidence="4 6" id="KW-1133">Transmembrane helix</keyword>
<comment type="subcellular location">
    <subcellularLocation>
        <location evidence="1">Membrane</location>
        <topology evidence="1">Multi-pass membrane protein</topology>
    </subcellularLocation>
</comment>
<protein>
    <submittedName>
        <fullName evidence="7">Sodium-dependent dicarboxylate transporter SdcS</fullName>
    </submittedName>
</protein>
<feature type="transmembrane region" description="Helical" evidence="6">
    <location>
        <begin position="352"/>
        <end position="371"/>
    </location>
</feature>
<feature type="transmembrane region" description="Helical" evidence="6">
    <location>
        <begin position="512"/>
        <end position="532"/>
    </location>
</feature>